<name>A0A0C9VZA4_9AGAM</name>
<dbReference type="OrthoDB" id="3267051at2759"/>
<organism evidence="1 2">
    <name type="scientific">Hydnomerulius pinastri MD-312</name>
    <dbReference type="NCBI Taxonomy" id="994086"/>
    <lineage>
        <taxon>Eukaryota</taxon>
        <taxon>Fungi</taxon>
        <taxon>Dikarya</taxon>
        <taxon>Basidiomycota</taxon>
        <taxon>Agaricomycotina</taxon>
        <taxon>Agaricomycetes</taxon>
        <taxon>Agaricomycetidae</taxon>
        <taxon>Boletales</taxon>
        <taxon>Boletales incertae sedis</taxon>
        <taxon>Leucogyrophana</taxon>
    </lineage>
</organism>
<evidence type="ECO:0000313" key="2">
    <source>
        <dbReference type="Proteomes" id="UP000053820"/>
    </source>
</evidence>
<accession>A0A0C9VZA4</accession>
<dbReference type="EMBL" id="KN839910">
    <property type="protein sequence ID" value="KIJ58803.1"/>
    <property type="molecule type" value="Genomic_DNA"/>
</dbReference>
<evidence type="ECO:0008006" key="3">
    <source>
        <dbReference type="Google" id="ProtNLM"/>
    </source>
</evidence>
<keyword evidence="2" id="KW-1185">Reference proteome</keyword>
<protein>
    <recommendedName>
        <fullName evidence="3">C2 domain-containing protein</fullName>
    </recommendedName>
</protein>
<dbReference type="HOGENOM" id="CLU_595907_0_0_1"/>
<evidence type="ECO:0000313" key="1">
    <source>
        <dbReference type="EMBL" id="KIJ58803.1"/>
    </source>
</evidence>
<proteinExistence type="predicted"/>
<sequence length="388" mass="42306">MDGRFIIKASGIEIRNQAQGRVLPRRFCVNFSVGDVLQSTGDAKETKKRATWDDTLFFYGEDTSILEIELYQKHSCLPDEYVGGFKGTVGALVERMADGVIEEVLNKAIAGGRVAPTGITIKFGFSVERPVGTAGIKDLRAEDAQARANAAVQALGSTPEAVGLVTGAVDAIGNVAVEARIFETTWGVLLDRIQLLTEIVDGIAEAYSPIRVIGVVIINQHGRDDRIVRLAGIMNDAFAFVLEAEPLKAIKAHLKVITLLVQQATECGYFIAEYAKANSFLTRTMKYTFSDIDARITEYENKLLELKNAFLQGVAVHTSVTVFRIMNQVQDITTAIDLNDMPYAAGARYTEERGCLVGTQKTFLSEICDIINNPANDAPHISKSPNLA</sequence>
<reference evidence="1 2" key="1">
    <citation type="submission" date="2014-04" db="EMBL/GenBank/DDBJ databases">
        <title>Evolutionary Origins and Diversification of the Mycorrhizal Mutualists.</title>
        <authorList>
            <consortium name="DOE Joint Genome Institute"/>
            <consortium name="Mycorrhizal Genomics Consortium"/>
            <person name="Kohler A."/>
            <person name="Kuo A."/>
            <person name="Nagy L.G."/>
            <person name="Floudas D."/>
            <person name="Copeland A."/>
            <person name="Barry K.W."/>
            <person name="Cichocki N."/>
            <person name="Veneault-Fourrey C."/>
            <person name="LaButti K."/>
            <person name="Lindquist E.A."/>
            <person name="Lipzen A."/>
            <person name="Lundell T."/>
            <person name="Morin E."/>
            <person name="Murat C."/>
            <person name="Riley R."/>
            <person name="Ohm R."/>
            <person name="Sun H."/>
            <person name="Tunlid A."/>
            <person name="Henrissat B."/>
            <person name="Grigoriev I.V."/>
            <person name="Hibbett D.S."/>
            <person name="Martin F."/>
        </authorList>
    </citation>
    <scope>NUCLEOTIDE SEQUENCE [LARGE SCALE GENOMIC DNA]</scope>
    <source>
        <strain evidence="1 2">MD-312</strain>
    </source>
</reference>
<gene>
    <name evidence="1" type="ORF">HYDPIDRAFT_33816</name>
</gene>
<dbReference type="Proteomes" id="UP000053820">
    <property type="component" value="Unassembled WGS sequence"/>
</dbReference>
<dbReference type="AlphaFoldDB" id="A0A0C9VZA4"/>